<dbReference type="GO" id="GO:0003677">
    <property type="term" value="F:DNA binding"/>
    <property type="evidence" value="ECO:0007669"/>
    <property type="project" value="InterPro"/>
</dbReference>
<keyword evidence="3" id="KW-1185">Reference proteome</keyword>
<proteinExistence type="predicted"/>
<name>A0A2N8KVN2_9BURK</name>
<feature type="domain" description="Cytoskeleton protein RodZ-like C-terminal" evidence="1">
    <location>
        <begin position="273"/>
        <end position="344"/>
    </location>
</feature>
<protein>
    <submittedName>
        <fullName evidence="2">DUF4115 domain-containing protein</fullName>
    </submittedName>
</protein>
<evidence type="ECO:0000259" key="1">
    <source>
        <dbReference type="Pfam" id="PF13464"/>
    </source>
</evidence>
<dbReference type="Pfam" id="PF13464">
    <property type="entry name" value="RodZ_C"/>
    <property type="match status" value="1"/>
</dbReference>
<dbReference type="Proteomes" id="UP000235916">
    <property type="component" value="Unassembled WGS sequence"/>
</dbReference>
<reference evidence="2 3" key="1">
    <citation type="submission" date="2018-01" db="EMBL/GenBank/DDBJ databases">
        <title>Draft genome sequence of Paucibacter aquatile CR182 isolated from freshwater of the Nakdong River.</title>
        <authorList>
            <person name="Choi A."/>
            <person name="Chung E.J."/>
        </authorList>
    </citation>
    <scope>NUCLEOTIDE SEQUENCE [LARGE SCALE GENOMIC DNA]</scope>
    <source>
        <strain evidence="2 3">CR182</strain>
    </source>
</reference>
<accession>A0A2N8KVN2</accession>
<dbReference type="InterPro" id="IPR025194">
    <property type="entry name" value="RodZ-like_C"/>
</dbReference>
<dbReference type="InterPro" id="IPR010982">
    <property type="entry name" value="Lambda_DNA-bd_dom_sf"/>
</dbReference>
<dbReference type="Pfam" id="PF13413">
    <property type="entry name" value="HTH_25"/>
    <property type="match status" value="1"/>
</dbReference>
<gene>
    <name evidence="2" type="ORF">C1O66_08250</name>
</gene>
<evidence type="ECO:0000313" key="3">
    <source>
        <dbReference type="Proteomes" id="UP000235916"/>
    </source>
</evidence>
<sequence length="346" mass="35391">MGASMSEEGDRMSSILSEAAPVSGMAAPRQTAGAWLRDARQRHGLHIVALAATLKVHPSKLEALEADRWDELPDTTFVRALAKSICRVLKIDAAPVLALLPNSEDRELTMSRGLNQPFRDRTAGEGGFSLALIQRPVVWGPALLLAAAVGVYLMPAAWLPSAASLGAAGPAASEAVESSSATLPVPVEAPLVTASAPVLAAPASASAVMAQSSPVLQAPASAAAVGLQSTTGQDLRLSPPSPALTKPLAAAASAAAIAPAQPLAPPPGSVPLVVKVSSESWVEVVDASGRTLLSKLLRPGDAQNLAGLPPLRVRVGNVAGTELILRGEPVDLVSRSKDNVARLELN</sequence>
<dbReference type="PANTHER" id="PTHR34475:SF1">
    <property type="entry name" value="CYTOSKELETON PROTEIN RODZ"/>
    <property type="match status" value="1"/>
</dbReference>
<evidence type="ECO:0000313" key="2">
    <source>
        <dbReference type="EMBL" id="PND37517.1"/>
    </source>
</evidence>
<dbReference type="Gene3D" id="1.10.260.40">
    <property type="entry name" value="lambda repressor-like DNA-binding domains"/>
    <property type="match status" value="1"/>
</dbReference>
<organism evidence="2 3">
    <name type="scientific">Kinneretia aquatilis</name>
    <dbReference type="NCBI Taxonomy" id="2070761"/>
    <lineage>
        <taxon>Bacteria</taxon>
        <taxon>Pseudomonadati</taxon>
        <taxon>Pseudomonadota</taxon>
        <taxon>Betaproteobacteria</taxon>
        <taxon>Burkholderiales</taxon>
        <taxon>Sphaerotilaceae</taxon>
        <taxon>Roseateles</taxon>
    </lineage>
</organism>
<dbReference type="OrthoDB" id="5293433at2"/>
<dbReference type="PANTHER" id="PTHR34475">
    <property type="match status" value="1"/>
</dbReference>
<dbReference type="AlphaFoldDB" id="A0A2N8KVN2"/>
<dbReference type="EMBL" id="POSP01000003">
    <property type="protein sequence ID" value="PND37517.1"/>
    <property type="molecule type" value="Genomic_DNA"/>
</dbReference>
<comment type="caution">
    <text evidence="2">The sequence shown here is derived from an EMBL/GenBank/DDBJ whole genome shotgun (WGS) entry which is preliminary data.</text>
</comment>
<dbReference type="InterPro" id="IPR050400">
    <property type="entry name" value="Bact_Cytoskel_RodZ"/>
</dbReference>